<proteinExistence type="predicted"/>
<sequence>MTEAVPIQIDPKNTGLVTTGNITPESIEACNKFLKKNHEEWHMFFRDRAGHNHIAHSLLSVLSMGGTPEDLEGRYEDGVQIQRVIPDIDTELLEKLSDKSNPNAVYDALIGEVHQYHTFLEFFKNEIAVKGWKAAIQEYVLDRTPTADLILARMYEGAYHPIIHLGLGVEFEQPAIVAEALAQAAAHDDSHIGKLFNAAEQEAEISYPSVKPKSMLDLIHEVRATDKIRTAPVWSDFGNKMRDGIVGRAGEEMASLASQFRIRHDEESLERRTAEMIATCAYFAGAAQDPAKAHIRKTKIDFFYMHAVTSSIFFTVFIRQPWIKLEDRIRLVEWKGRLDLAWYAVSGCSVLDGAAISNYSSPESDGMSWDDLFSAVCKEHDDGHAAKFIRALKNGENCASKYENGEFETYFPMRGDMWLRLARMCQDTTKNLHTDLKWVPFTGFEQPWKRPDLVKQQPQ</sequence>
<organism evidence="2 3">
    <name type="scientific">Aaosphaeria arxii CBS 175.79</name>
    <dbReference type="NCBI Taxonomy" id="1450172"/>
    <lineage>
        <taxon>Eukaryota</taxon>
        <taxon>Fungi</taxon>
        <taxon>Dikarya</taxon>
        <taxon>Ascomycota</taxon>
        <taxon>Pezizomycotina</taxon>
        <taxon>Dothideomycetes</taxon>
        <taxon>Pleosporomycetidae</taxon>
        <taxon>Pleosporales</taxon>
        <taxon>Pleosporales incertae sedis</taxon>
        <taxon>Aaosphaeria</taxon>
    </lineage>
</organism>
<dbReference type="EMBL" id="ML978068">
    <property type="protein sequence ID" value="KAF2017038.1"/>
    <property type="molecule type" value="Genomic_DNA"/>
</dbReference>
<gene>
    <name evidence="2" type="ORF">BU24DRAFT_420064</name>
</gene>
<accession>A0A6A5XUP9</accession>
<evidence type="ECO:0000313" key="3">
    <source>
        <dbReference type="Proteomes" id="UP000799778"/>
    </source>
</evidence>
<reference evidence="2" key="1">
    <citation type="journal article" date="2020" name="Stud. Mycol.">
        <title>101 Dothideomycetes genomes: a test case for predicting lifestyles and emergence of pathogens.</title>
        <authorList>
            <person name="Haridas S."/>
            <person name="Albert R."/>
            <person name="Binder M."/>
            <person name="Bloem J."/>
            <person name="Labutti K."/>
            <person name="Salamov A."/>
            <person name="Andreopoulos B."/>
            <person name="Baker S."/>
            <person name="Barry K."/>
            <person name="Bills G."/>
            <person name="Bluhm B."/>
            <person name="Cannon C."/>
            <person name="Castanera R."/>
            <person name="Culley D."/>
            <person name="Daum C."/>
            <person name="Ezra D."/>
            <person name="Gonzalez J."/>
            <person name="Henrissat B."/>
            <person name="Kuo A."/>
            <person name="Liang C."/>
            <person name="Lipzen A."/>
            <person name="Lutzoni F."/>
            <person name="Magnuson J."/>
            <person name="Mondo S."/>
            <person name="Nolan M."/>
            <person name="Ohm R."/>
            <person name="Pangilinan J."/>
            <person name="Park H.-J."/>
            <person name="Ramirez L."/>
            <person name="Alfaro M."/>
            <person name="Sun H."/>
            <person name="Tritt A."/>
            <person name="Yoshinaga Y."/>
            <person name="Zwiers L.-H."/>
            <person name="Turgeon B."/>
            <person name="Goodwin S."/>
            <person name="Spatafora J."/>
            <person name="Crous P."/>
            <person name="Grigoriev I."/>
        </authorList>
    </citation>
    <scope>NUCLEOTIDE SEQUENCE</scope>
    <source>
        <strain evidence="2">CBS 175.79</strain>
    </source>
</reference>
<keyword evidence="1" id="KW-0560">Oxidoreductase</keyword>
<dbReference type="PANTHER" id="PTHR35870">
    <property type="entry name" value="PROTEIN, PUTATIVE (AFU_ORTHOLOGUE AFUA_5G03330)-RELATED"/>
    <property type="match status" value="1"/>
</dbReference>
<dbReference type="AlphaFoldDB" id="A0A6A5XUP9"/>
<dbReference type="Proteomes" id="UP000799778">
    <property type="component" value="Unassembled WGS sequence"/>
</dbReference>
<dbReference type="GO" id="GO:0016491">
    <property type="term" value="F:oxidoreductase activity"/>
    <property type="evidence" value="ECO:0007669"/>
    <property type="project" value="UniProtKB-KW"/>
</dbReference>
<dbReference type="GeneID" id="54284782"/>
<name>A0A6A5XUP9_9PLEO</name>
<keyword evidence="3" id="KW-1185">Reference proteome</keyword>
<dbReference type="RefSeq" id="XP_033385377.1">
    <property type="nucleotide sequence ID" value="XM_033527385.1"/>
</dbReference>
<dbReference type="InterPro" id="IPR025337">
    <property type="entry name" value="Questin_oxidase-like"/>
</dbReference>
<evidence type="ECO:0008006" key="4">
    <source>
        <dbReference type="Google" id="ProtNLM"/>
    </source>
</evidence>
<evidence type="ECO:0000313" key="2">
    <source>
        <dbReference type="EMBL" id="KAF2017038.1"/>
    </source>
</evidence>
<dbReference type="PANTHER" id="PTHR35870:SF7">
    <property type="entry name" value="BAEYER-VILLIGER OXIDASE MDPL"/>
    <property type="match status" value="1"/>
</dbReference>
<protein>
    <recommendedName>
        <fullName evidence="4">HypA-like protein</fullName>
    </recommendedName>
</protein>
<evidence type="ECO:0000256" key="1">
    <source>
        <dbReference type="ARBA" id="ARBA00023002"/>
    </source>
</evidence>
<dbReference type="Pfam" id="PF14027">
    <property type="entry name" value="Questin_oxidase"/>
    <property type="match status" value="1"/>
</dbReference>
<dbReference type="OrthoDB" id="10004862at2759"/>